<protein>
    <submittedName>
        <fullName evidence="1">DUF488 family protein</fullName>
    </submittedName>
</protein>
<accession>A0A4P6EGC9</accession>
<dbReference type="RefSeq" id="WP_129386185.1">
    <property type="nucleotide sequence ID" value="NZ_CP035494.1"/>
</dbReference>
<dbReference type="KEGG" id="mprt:ET475_03830"/>
<name>A0A4P6EGC9_9MICO</name>
<evidence type="ECO:0000313" key="2">
    <source>
        <dbReference type="Proteomes" id="UP000293995"/>
    </source>
</evidence>
<dbReference type="Proteomes" id="UP000293995">
    <property type="component" value="Chromosome"/>
</dbReference>
<reference evidence="1 2" key="1">
    <citation type="submission" date="2019-01" db="EMBL/GenBank/DDBJ databases">
        <title>Genome sequencing of strain DFW100M-13.</title>
        <authorList>
            <person name="Heo J."/>
            <person name="Kim S.-J."/>
            <person name="Kim J.-S."/>
            <person name="Hong S.-B."/>
            <person name="Kwon S.-W."/>
        </authorList>
    </citation>
    <scope>NUCLEOTIDE SEQUENCE [LARGE SCALE GENOMIC DNA]</scope>
    <source>
        <strain evidence="1 2">DFW100M-13</strain>
    </source>
</reference>
<keyword evidence="2" id="KW-1185">Reference proteome</keyword>
<organism evidence="1 2">
    <name type="scientific">Microbacterium protaetiae</name>
    <dbReference type="NCBI Taxonomy" id="2509458"/>
    <lineage>
        <taxon>Bacteria</taxon>
        <taxon>Bacillati</taxon>
        <taxon>Actinomycetota</taxon>
        <taxon>Actinomycetes</taxon>
        <taxon>Micrococcales</taxon>
        <taxon>Microbacteriaceae</taxon>
        <taxon>Microbacterium</taxon>
    </lineage>
</organism>
<dbReference type="OrthoDB" id="9790745at2"/>
<evidence type="ECO:0000313" key="1">
    <source>
        <dbReference type="EMBL" id="QAY59207.1"/>
    </source>
</evidence>
<proteinExistence type="predicted"/>
<dbReference type="EMBL" id="CP035494">
    <property type="protein sequence ID" value="QAY59207.1"/>
    <property type="molecule type" value="Genomic_DNA"/>
</dbReference>
<sequence>MEIQTKRVYDEPAASDGFRVLVDRLWPRGLSKEKADIDLWAKDIAPSAELRKAFHHGGMPFDEFVKAYRAELRGNAAEVAKLRDEIAGRDVVTLLYAMNDTEHNHAGLVRDALAPA</sequence>
<dbReference type="PANTHER" id="PTHR36849:SF1">
    <property type="entry name" value="CYTOPLASMIC PROTEIN"/>
    <property type="match status" value="1"/>
</dbReference>
<dbReference type="PANTHER" id="PTHR36849">
    <property type="entry name" value="CYTOPLASMIC PROTEIN-RELATED"/>
    <property type="match status" value="1"/>
</dbReference>
<dbReference type="InterPro" id="IPR052552">
    <property type="entry name" value="YeaO-like"/>
</dbReference>
<dbReference type="Pfam" id="PF22752">
    <property type="entry name" value="DUF488-N3i"/>
    <property type="match status" value="1"/>
</dbReference>
<dbReference type="AlphaFoldDB" id="A0A4P6EGC9"/>
<gene>
    <name evidence="1" type="ORF">ET475_03830</name>
</gene>